<feature type="chain" id="PRO_5039309348" description="Secreted protein" evidence="2">
    <location>
        <begin position="20"/>
        <end position="85"/>
    </location>
</feature>
<protein>
    <recommendedName>
        <fullName evidence="5">Secreted protein</fullName>
    </recommendedName>
</protein>
<feature type="compositionally biased region" description="Basic and acidic residues" evidence="1">
    <location>
        <begin position="64"/>
        <end position="73"/>
    </location>
</feature>
<sequence>MLSFFHLLPVIWMQGGCDTCDMGAVDVCFPCFLRSCLVLQVYEACFSPNVSYHSYACVHESNKASRTKQEEQAKNAPPTVNVASP</sequence>
<dbReference type="EMBL" id="CP097509">
    <property type="protein sequence ID" value="URE20949.1"/>
    <property type="molecule type" value="Genomic_DNA"/>
</dbReference>
<evidence type="ECO:0000256" key="1">
    <source>
        <dbReference type="SAM" id="MobiDB-lite"/>
    </source>
</evidence>
<evidence type="ECO:0000313" key="3">
    <source>
        <dbReference type="EMBL" id="URE20949.1"/>
    </source>
</evidence>
<feature type="region of interest" description="Disordered" evidence="1">
    <location>
        <begin position="64"/>
        <end position="85"/>
    </location>
</feature>
<gene>
    <name evidence="3" type="ORF">MUK42_13500</name>
</gene>
<reference evidence="3" key="1">
    <citation type="submission" date="2022-05" db="EMBL/GenBank/DDBJ databases">
        <title>The Musa troglodytarum L. genome provides insights into the mechanism of non-climacteric behaviour and enrichment of carotenoids.</title>
        <authorList>
            <person name="Wang J."/>
        </authorList>
    </citation>
    <scope>NUCLEOTIDE SEQUENCE</scope>
    <source>
        <tissue evidence="3">Leaf</tissue>
    </source>
</reference>
<feature type="signal peptide" evidence="2">
    <location>
        <begin position="1"/>
        <end position="19"/>
    </location>
</feature>
<evidence type="ECO:0000256" key="2">
    <source>
        <dbReference type="SAM" id="SignalP"/>
    </source>
</evidence>
<organism evidence="3 4">
    <name type="scientific">Musa troglodytarum</name>
    <name type="common">fe'i banana</name>
    <dbReference type="NCBI Taxonomy" id="320322"/>
    <lineage>
        <taxon>Eukaryota</taxon>
        <taxon>Viridiplantae</taxon>
        <taxon>Streptophyta</taxon>
        <taxon>Embryophyta</taxon>
        <taxon>Tracheophyta</taxon>
        <taxon>Spermatophyta</taxon>
        <taxon>Magnoliopsida</taxon>
        <taxon>Liliopsida</taxon>
        <taxon>Zingiberales</taxon>
        <taxon>Musaceae</taxon>
        <taxon>Musa</taxon>
    </lineage>
</organism>
<evidence type="ECO:0008006" key="5">
    <source>
        <dbReference type="Google" id="ProtNLM"/>
    </source>
</evidence>
<accession>A0A9E7GZJ1</accession>
<name>A0A9E7GZJ1_9LILI</name>
<dbReference type="AlphaFoldDB" id="A0A9E7GZJ1"/>
<dbReference type="Proteomes" id="UP001055439">
    <property type="component" value="Chromosome 7"/>
</dbReference>
<keyword evidence="4" id="KW-1185">Reference proteome</keyword>
<keyword evidence="2" id="KW-0732">Signal</keyword>
<proteinExistence type="predicted"/>
<evidence type="ECO:0000313" key="4">
    <source>
        <dbReference type="Proteomes" id="UP001055439"/>
    </source>
</evidence>